<gene>
    <name evidence="1" type="ORF">PsorP6_012749</name>
</gene>
<reference evidence="1 2" key="1">
    <citation type="journal article" date="2022" name="bioRxiv">
        <title>The genome of the oomycete Peronosclerospora sorghi, a cosmopolitan pathogen of maize and sorghum, is inflated with dispersed pseudogenes.</title>
        <authorList>
            <person name="Fletcher K."/>
            <person name="Martin F."/>
            <person name="Isakeit T."/>
            <person name="Cavanaugh K."/>
            <person name="Magill C."/>
            <person name="Michelmore R."/>
        </authorList>
    </citation>
    <scope>NUCLEOTIDE SEQUENCE [LARGE SCALE GENOMIC DNA]</scope>
    <source>
        <strain evidence="1">P6</strain>
    </source>
</reference>
<evidence type="ECO:0000313" key="1">
    <source>
        <dbReference type="EMBL" id="KAI9917415.1"/>
    </source>
</evidence>
<evidence type="ECO:0000313" key="2">
    <source>
        <dbReference type="Proteomes" id="UP001163321"/>
    </source>
</evidence>
<sequence>MKKKLDLGVNLAVETSRGYHNRHCELCATGKSCYVVIDVHGLITSSPITTPSRKDDEWFCSYCQAFFGGSKPRKVLSDDNKYVLMCLSFPNSLCIPIESMVDTVTKRRDNKLKGNLKKIPTTSRKTSALTFYNSPE</sequence>
<keyword evidence="2" id="KW-1185">Reference proteome</keyword>
<name>A0ACC0WFI0_9STRA</name>
<protein>
    <submittedName>
        <fullName evidence="1">Uncharacterized protein</fullName>
    </submittedName>
</protein>
<comment type="caution">
    <text evidence="1">The sequence shown here is derived from an EMBL/GenBank/DDBJ whole genome shotgun (WGS) entry which is preliminary data.</text>
</comment>
<dbReference type="EMBL" id="CM047592">
    <property type="protein sequence ID" value="KAI9917415.1"/>
    <property type="molecule type" value="Genomic_DNA"/>
</dbReference>
<proteinExistence type="predicted"/>
<organism evidence="1 2">
    <name type="scientific">Peronosclerospora sorghi</name>
    <dbReference type="NCBI Taxonomy" id="230839"/>
    <lineage>
        <taxon>Eukaryota</taxon>
        <taxon>Sar</taxon>
        <taxon>Stramenopiles</taxon>
        <taxon>Oomycota</taxon>
        <taxon>Peronosporomycetes</taxon>
        <taxon>Peronosporales</taxon>
        <taxon>Peronosporaceae</taxon>
        <taxon>Peronosclerospora</taxon>
    </lineage>
</organism>
<accession>A0ACC0WFI0</accession>
<dbReference type="Proteomes" id="UP001163321">
    <property type="component" value="Chromosome 13"/>
</dbReference>